<evidence type="ECO:0000313" key="2">
    <source>
        <dbReference type="EMBL" id="KAG7345703.1"/>
    </source>
</evidence>
<evidence type="ECO:0000313" key="3">
    <source>
        <dbReference type="Proteomes" id="UP000693970"/>
    </source>
</evidence>
<sequence>MVGGPSPRSSMHKNAFGNSSHHTLASSSHHRSISSSVPSNKTRWIYNKTNFPSLCVLALFMVCIANIEYQAFMDSVSRDSELETSLYYYSGLPSLKQKEEQRLRIGMEANFEPETFVESDKIYRRFINGIVSHVLSHGFDATTD</sequence>
<keyword evidence="3" id="KW-1185">Reference proteome</keyword>
<feature type="compositionally biased region" description="Low complexity" evidence="1">
    <location>
        <begin position="19"/>
        <end position="37"/>
    </location>
</feature>
<feature type="region of interest" description="Disordered" evidence="1">
    <location>
        <begin position="1"/>
        <end position="37"/>
    </location>
</feature>
<comment type="caution">
    <text evidence="2">The sequence shown here is derived from an EMBL/GenBank/DDBJ whole genome shotgun (WGS) entry which is preliminary data.</text>
</comment>
<gene>
    <name evidence="2" type="ORF">IV203_033234</name>
</gene>
<dbReference type="EMBL" id="JAGRRH010000022">
    <property type="protein sequence ID" value="KAG7345703.1"/>
    <property type="molecule type" value="Genomic_DNA"/>
</dbReference>
<organism evidence="2 3">
    <name type="scientific">Nitzschia inconspicua</name>
    <dbReference type="NCBI Taxonomy" id="303405"/>
    <lineage>
        <taxon>Eukaryota</taxon>
        <taxon>Sar</taxon>
        <taxon>Stramenopiles</taxon>
        <taxon>Ochrophyta</taxon>
        <taxon>Bacillariophyta</taxon>
        <taxon>Bacillariophyceae</taxon>
        <taxon>Bacillariophycidae</taxon>
        <taxon>Bacillariales</taxon>
        <taxon>Bacillariaceae</taxon>
        <taxon>Nitzschia</taxon>
    </lineage>
</organism>
<proteinExistence type="predicted"/>
<name>A0A9K3PFQ9_9STRA</name>
<reference evidence="2" key="2">
    <citation type="submission" date="2021-04" db="EMBL/GenBank/DDBJ databases">
        <authorList>
            <person name="Podell S."/>
        </authorList>
    </citation>
    <scope>NUCLEOTIDE SEQUENCE</scope>
    <source>
        <strain evidence="2">Hildebrandi</strain>
    </source>
</reference>
<dbReference type="Proteomes" id="UP000693970">
    <property type="component" value="Unassembled WGS sequence"/>
</dbReference>
<protein>
    <submittedName>
        <fullName evidence="2">Uncharacterized protein</fullName>
    </submittedName>
</protein>
<accession>A0A9K3PFQ9</accession>
<dbReference type="AlphaFoldDB" id="A0A9K3PFQ9"/>
<reference evidence="2" key="1">
    <citation type="journal article" date="2021" name="Sci. Rep.">
        <title>Diploid genomic architecture of Nitzschia inconspicua, an elite biomass production diatom.</title>
        <authorList>
            <person name="Oliver A."/>
            <person name="Podell S."/>
            <person name="Pinowska A."/>
            <person name="Traller J.C."/>
            <person name="Smith S.R."/>
            <person name="McClure R."/>
            <person name="Beliaev A."/>
            <person name="Bohutskyi P."/>
            <person name="Hill E.A."/>
            <person name="Rabines A."/>
            <person name="Zheng H."/>
            <person name="Allen L.Z."/>
            <person name="Kuo A."/>
            <person name="Grigoriev I.V."/>
            <person name="Allen A.E."/>
            <person name="Hazlebeck D."/>
            <person name="Allen E.E."/>
        </authorList>
    </citation>
    <scope>NUCLEOTIDE SEQUENCE</scope>
    <source>
        <strain evidence="2">Hildebrandi</strain>
    </source>
</reference>
<evidence type="ECO:0000256" key="1">
    <source>
        <dbReference type="SAM" id="MobiDB-lite"/>
    </source>
</evidence>